<name>A0AA36IN47_9DINO</name>
<dbReference type="InterPro" id="IPR036612">
    <property type="entry name" value="KH_dom_type_1_sf"/>
</dbReference>
<dbReference type="EMBL" id="CAUJNA010001935">
    <property type="protein sequence ID" value="CAJ1389760.1"/>
    <property type="molecule type" value="Genomic_DNA"/>
</dbReference>
<dbReference type="SUPFAM" id="SSF54791">
    <property type="entry name" value="Eukaryotic type KH-domain (KH-domain type I)"/>
    <property type="match status" value="1"/>
</dbReference>
<proteinExistence type="predicted"/>
<accession>A0AA36IN47</accession>
<evidence type="ECO:0000313" key="1">
    <source>
        <dbReference type="EMBL" id="CAJ1389760.1"/>
    </source>
</evidence>
<dbReference type="AlphaFoldDB" id="A0AA36IN47"/>
<gene>
    <name evidence="1" type="ORF">EVOR1521_LOCUS15317</name>
</gene>
<protein>
    <recommendedName>
        <fullName evidence="3">K Homology domain-containing protein</fullName>
    </recommendedName>
</protein>
<evidence type="ECO:0008006" key="3">
    <source>
        <dbReference type="Google" id="ProtNLM"/>
    </source>
</evidence>
<dbReference type="GO" id="GO:0003723">
    <property type="term" value="F:RNA binding"/>
    <property type="evidence" value="ECO:0007669"/>
    <property type="project" value="InterPro"/>
</dbReference>
<keyword evidence="2" id="KW-1185">Reference proteome</keyword>
<dbReference type="Proteomes" id="UP001178507">
    <property type="component" value="Unassembled WGS sequence"/>
</dbReference>
<evidence type="ECO:0000313" key="2">
    <source>
        <dbReference type="Proteomes" id="UP001178507"/>
    </source>
</evidence>
<comment type="caution">
    <text evidence="1">The sequence shown here is derived from an EMBL/GenBank/DDBJ whole genome shotgun (WGS) entry which is preliminary data.</text>
</comment>
<reference evidence="1" key="1">
    <citation type="submission" date="2023-08" db="EMBL/GenBank/DDBJ databases">
        <authorList>
            <person name="Chen Y."/>
            <person name="Shah S."/>
            <person name="Dougan E. K."/>
            <person name="Thang M."/>
            <person name="Chan C."/>
        </authorList>
    </citation>
    <scope>NUCLEOTIDE SEQUENCE</scope>
</reference>
<sequence>MSGIETKSPGFFTRGIREKQSDRRGFDTDRMIFRDDELSYALGKDGATRKKLELASGAILQYVGHVAFIAGTLKERRRCREFVPRLTF</sequence>
<organism evidence="1 2">
    <name type="scientific">Effrenium voratum</name>
    <dbReference type="NCBI Taxonomy" id="2562239"/>
    <lineage>
        <taxon>Eukaryota</taxon>
        <taxon>Sar</taxon>
        <taxon>Alveolata</taxon>
        <taxon>Dinophyceae</taxon>
        <taxon>Suessiales</taxon>
        <taxon>Symbiodiniaceae</taxon>
        <taxon>Effrenium</taxon>
    </lineage>
</organism>